<dbReference type="PANTHER" id="PTHR33219:SF14">
    <property type="entry name" value="PROTEIN COFACTOR ASSEMBLY OF COMPLEX C SUBUNIT B CCB3, CHLOROPLASTIC-RELATED"/>
    <property type="match status" value="1"/>
</dbReference>
<dbReference type="PANTHER" id="PTHR33219">
    <property type="entry name" value="YLMG HOMOLOG PROTEIN 2, CHLOROPLASTIC"/>
    <property type="match status" value="1"/>
</dbReference>
<evidence type="ECO:0000313" key="3">
    <source>
        <dbReference type="EMBL" id="AJA45079.1"/>
    </source>
</evidence>
<dbReference type="GO" id="GO:0016020">
    <property type="term" value="C:membrane"/>
    <property type="evidence" value="ECO:0007669"/>
    <property type="project" value="InterPro"/>
</dbReference>
<feature type="transmembrane region" description="Helical" evidence="2">
    <location>
        <begin position="160"/>
        <end position="184"/>
    </location>
</feature>
<dbReference type="RefSeq" id="WP_039104762.1">
    <property type="nucleotide sequence ID" value="NZ_CALYQC010000033.1"/>
</dbReference>
<reference evidence="3 4" key="1">
    <citation type="journal article" date="2014" name="Appl. Environ. Microbiol.">
        <title>Gut symbionts from distinct hosts exhibit genotoxic activity via divergent colibactin biosynthetic pathways.</title>
        <authorList>
            <person name="Engel P."/>
            <person name="Vizcaino M.I."/>
            <person name="Crawford J.M."/>
        </authorList>
    </citation>
    <scope>NUCLEOTIDE SEQUENCE [LARGE SCALE GENOMIC DNA]</scope>
    <source>
        <strain evidence="3 4">PEB0191</strain>
    </source>
</reference>
<keyword evidence="2" id="KW-1133">Transmembrane helix</keyword>
<dbReference type="AlphaFoldDB" id="A0A0A7S0L2"/>
<evidence type="ECO:0000256" key="2">
    <source>
        <dbReference type="SAM" id="Phobius"/>
    </source>
</evidence>
<feature type="transmembrane region" description="Helical" evidence="2">
    <location>
        <begin position="6"/>
        <end position="25"/>
    </location>
</feature>
<organism evidence="3 4">
    <name type="scientific">Frischella perrara</name>
    <dbReference type="NCBI Taxonomy" id="1267021"/>
    <lineage>
        <taxon>Bacteria</taxon>
        <taxon>Pseudomonadati</taxon>
        <taxon>Pseudomonadota</taxon>
        <taxon>Gammaproteobacteria</taxon>
        <taxon>Orbales</taxon>
        <taxon>Orbaceae</taxon>
        <taxon>Frischella</taxon>
    </lineage>
</organism>
<feature type="transmembrane region" description="Helical" evidence="2">
    <location>
        <begin position="61"/>
        <end position="83"/>
    </location>
</feature>
<evidence type="ECO:0000313" key="4">
    <source>
        <dbReference type="Proteomes" id="UP000030901"/>
    </source>
</evidence>
<comment type="similarity">
    <text evidence="1">Belongs to the YggT family.</text>
</comment>
<dbReference type="STRING" id="1267021.FPB0191_01258"/>
<dbReference type="EMBL" id="CP009056">
    <property type="protein sequence ID" value="AJA45079.1"/>
    <property type="molecule type" value="Genomic_DNA"/>
</dbReference>
<protein>
    <submittedName>
        <fullName evidence="3">Putative integral membrane protein</fullName>
    </submittedName>
</protein>
<dbReference type="Pfam" id="PF02325">
    <property type="entry name" value="CCB3_YggT"/>
    <property type="match status" value="2"/>
</dbReference>
<keyword evidence="2" id="KW-0472">Membrane</keyword>
<name>A0A0A7S0L2_FRIPE</name>
<dbReference type="OrthoDB" id="9806665at2"/>
<gene>
    <name evidence="3" type="ORF">FPB0191_01258</name>
</gene>
<keyword evidence="4" id="KW-1185">Reference proteome</keyword>
<dbReference type="InterPro" id="IPR003425">
    <property type="entry name" value="CCB3/YggT"/>
</dbReference>
<proteinExistence type="inferred from homology"/>
<dbReference type="HOGENOM" id="CLU_089905_1_0_6"/>
<evidence type="ECO:0000256" key="1">
    <source>
        <dbReference type="ARBA" id="ARBA00010894"/>
    </source>
</evidence>
<accession>A0A0A7S0L2</accession>
<keyword evidence="2" id="KW-0812">Transmembrane</keyword>
<dbReference type="Proteomes" id="UP000030901">
    <property type="component" value="Chromosome"/>
</dbReference>
<dbReference type="KEGG" id="fpp:FPB0191_01258"/>
<sequence length="189" mass="22009">MSPLFFVVNTVLGLSVYLFILRLWMQYAGVNFYNPLAQFVVKISQPIIGPLRKFIPSLGRFDTATFIVLFCVAALKLCATLYFTKFNIYLGYKYWQCFIYAPLVIIHSFGYLIFWLLFIRAILSWVSHGQSQLEVVLYQLTEPLITPIRRVIPPIGNIDISFMIFLFGLTFLNIVFSNLFGFWWEILSI</sequence>
<feature type="transmembrane region" description="Helical" evidence="2">
    <location>
        <begin position="98"/>
        <end position="123"/>
    </location>
</feature>